<dbReference type="InParanoid" id="A0A6P8IYA1"/>
<protein>
    <submittedName>
        <fullName evidence="3">Uncharacterized protein LOC116306515</fullName>
    </submittedName>
</protein>
<evidence type="ECO:0000313" key="3">
    <source>
        <dbReference type="RefSeq" id="XP_031572461.1"/>
    </source>
</evidence>
<organism evidence="2 3">
    <name type="scientific">Actinia tenebrosa</name>
    <name type="common">Australian red waratah sea anemone</name>
    <dbReference type="NCBI Taxonomy" id="6105"/>
    <lineage>
        <taxon>Eukaryota</taxon>
        <taxon>Metazoa</taxon>
        <taxon>Cnidaria</taxon>
        <taxon>Anthozoa</taxon>
        <taxon>Hexacorallia</taxon>
        <taxon>Actiniaria</taxon>
        <taxon>Actiniidae</taxon>
        <taxon>Actinia</taxon>
    </lineage>
</organism>
<dbReference type="InterPro" id="IPR001810">
    <property type="entry name" value="F-box_dom"/>
</dbReference>
<evidence type="ECO:0000313" key="2">
    <source>
        <dbReference type="Proteomes" id="UP000515163"/>
    </source>
</evidence>
<dbReference type="SUPFAM" id="SSF49899">
    <property type="entry name" value="Concanavalin A-like lectins/glucanases"/>
    <property type="match status" value="1"/>
</dbReference>
<dbReference type="GeneID" id="116306515"/>
<proteinExistence type="predicted"/>
<dbReference type="InterPro" id="IPR013320">
    <property type="entry name" value="ConA-like_dom_sf"/>
</dbReference>
<dbReference type="Gene3D" id="2.60.120.200">
    <property type="match status" value="1"/>
</dbReference>
<dbReference type="InterPro" id="IPR036047">
    <property type="entry name" value="F-box-like_dom_sf"/>
</dbReference>
<dbReference type="OrthoDB" id="3219396at2759"/>
<accession>A0A6P8IYA1</accession>
<dbReference type="KEGG" id="aten:116306515"/>
<reference evidence="3" key="1">
    <citation type="submission" date="2025-08" db="UniProtKB">
        <authorList>
            <consortium name="RefSeq"/>
        </authorList>
    </citation>
    <scope>IDENTIFICATION</scope>
    <source>
        <tissue evidence="3">Tentacle</tissue>
    </source>
</reference>
<dbReference type="Pfam" id="PF12937">
    <property type="entry name" value="F-box-like"/>
    <property type="match status" value="1"/>
</dbReference>
<dbReference type="AlphaFoldDB" id="A0A6P8IYA1"/>
<dbReference type="Proteomes" id="UP000515163">
    <property type="component" value="Unplaced"/>
</dbReference>
<dbReference type="RefSeq" id="XP_031572461.1">
    <property type="nucleotide sequence ID" value="XM_031716601.1"/>
</dbReference>
<evidence type="ECO:0000259" key="1">
    <source>
        <dbReference type="PROSITE" id="PS50181"/>
    </source>
</evidence>
<name>A0A6P8IYA1_ACTTE</name>
<dbReference type="SUPFAM" id="SSF81383">
    <property type="entry name" value="F-box domain"/>
    <property type="match status" value="1"/>
</dbReference>
<gene>
    <name evidence="3" type="primary">LOC116306515</name>
</gene>
<feature type="domain" description="F-box" evidence="1">
    <location>
        <begin position="11"/>
        <end position="57"/>
    </location>
</feature>
<dbReference type="Gene3D" id="1.20.1280.50">
    <property type="match status" value="1"/>
</dbReference>
<sequence>MESKEQEQRDVTTFSDLPEEIWLHVFSFLPVSDIFTIGCTCHRLFYLTNQDVVWKRRFRSNNDHLLTLPSGNNNNYHSSSKNNNIRKGIWKKLYLKASYAMSFGLRKANKDGQRLCAEFVRRTSGSGIRFDSEAPESMSVELWIKLHKKKPDGIILGCQSESMSSARWATYHWQLLHIGPDRCIRGSLEPYKFMKGPRLDDEWHHVAITASSDSQTLLVDGVIVDTINFGIGHEYHRHFMRYCQLGNGIISYGDLTPWTSEAMPSNHCDWYPFFGLVRELRIWSGKLPDSSVQHNMYKHRVDLLSHDHNCVLIGYWPFNRLASGPWPWQGSLVSCKSHLEEPKENMSHLRTVCSALP</sequence>
<dbReference type="PROSITE" id="PS50181">
    <property type="entry name" value="FBOX"/>
    <property type="match status" value="1"/>
</dbReference>
<keyword evidence="2" id="KW-1185">Reference proteome</keyword>
<dbReference type="SMART" id="SM00256">
    <property type="entry name" value="FBOX"/>
    <property type="match status" value="1"/>
</dbReference>